<sequence>MTTRPRRHDPERRDRIIEAALDVIAAHGVAGTTHRRVAERADVPLGSMTYHFAGLEDLLHTAFTRLAESMSRQFAGRLGAARTTEEAEEAVVDIILGEPGSNERTLLLSYELYAFAARHPPLRSVMRDWMERSQAALRQHFEPGTARALDALIEGLMIHRSVDPAPLGAAGIRAIVRKLARP</sequence>
<feature type="DNA-binding region" description="H-T-H motif" evidence="4">
    <location>
        <begin position="33"/>
        <end position="52"/>
    </location>
</feature>
<protein>
    <submittedName>
        <fullName evidence="6">TetR family transcriptional regulator</fullName>
    </submittedName>
</protein>
<dbReference type="InterPro" id="IPR041583">
    <property type="entry name" value="TetR_C_31"/>
</dbReference>
<dbReference type="Proteomes" id="UP001524642">
    <property type="component" value="Unassembled WGS sequence"/>
</dbReference>
<dbReference type="SUPFAM" id="SSF46689">
    <property type="entry name" value="Homeodomain-like"/>
    <property type="match status" value="1"/>
</dbReference>
<evidence type="ECO:0000256" key="3">
    <source>
        <dbReference type="ARBA" id="ARBA00023163"/>
    </source>
</evidence>
<dbReference type="PANTHER" id="PTHR47506:SF6">
    <property type="entry name" value="HTH-TYPE TRANSCRIPTIONAL REPRESSOR NEMR"/>
    <property type="match status" value="1"/>
</dbReference>
<evidence type="ECO:0000256" key="4">
    <source>
        <dbReference type="PROSITE-ProRule" id="PRU00335"/>
    </source>
</evidence>
<evidence type="ECO:0000259" key="5">
    <source>
        <dbReference type="PROSITE" id="PS50977"/>
    </source>
</evidence>
<keyword evidence="2 4" id="KW-0238">DNA-binding</keyword>
<dbReference type="PANTHER" id="PTHR47506">
    <property type="entry name" value="TRANSCRIPTIONAL REGULATORY PROTEIN"/>
    <property type="match status" value="1"/>
</dbReference>
<dbReference type="InterPro" id="IPR036271">
    <property type="entry name" value="Tet_transcr_reg_TetR-rel_C_sf"/>
</dbReference>
<organism evidence="6 7">
    <name type="scientific">Roseomonas populi</name>
    <dbReference type="NCBI Taxonomy" id="3121582"/>
    <lineage>
        <taxon>Bacteria</taxon>
        <taxon>Pseudomonadati</taxon>
        <taxon>Pseudomonadota</taxon>
        <taxon>Alphaproteobacteria</taxon>
        <taxon>Acetobacterales</taxon>
        <taxon>Roseomonadaceae</taxon>
        <taxon>Roseomonas</taxon>
    </lineage>
</organism>
<keyword evidence="7" id="KW-1185">Reference proteome</keyword>
<evidence type="ECO:0000313" key="6">
    <source>
        <dbReference type="EMBL" id="MCR0983407.1"/>
    </source>
</evidence>
<reference evidence="6 7" key="1">
    <citation type="submission" date="2022-06" db="EMBL/GenBank/DDBJ databases">
        <title>Roseomonas CN29.</title>
        <authorList>
            <person name="Cheng Y."/>
            <person name="He X."/>
        </authorList>
    </citation>
    <scope>NUCLEOTIDE SEQUENCE [LARGE SCALE GENOMIC DNA]</scope>
    <source>
        <strain evidence="6 7">CN29</strain>
    </source>
</reference>
<proteinExistence type="predicted"/>
<keyword evidence="1" id="KW-0805">Transcription regulation</keyword>
<comment type="caution">
    <text evidence="6">The sequence shown here is derived from an EMBL/GenBank/DDBJ whole genome shotgun (WGS) entry which is preliminary data.</text>
</comment>
<gene>
    <name evidence="6" type="ORF">NRP21_15225</name>
</gene>
<evidence type="ECO:0000313" key="7">
    <source>
        <dbReference type="Proteomes" id="UP001524642"/>
    </source>
</evidence>
<evidence type="ECO:0000256" key="1">
    <source>
        <dbReference type="ARBA" id="ARBA00023015"/>
    </source>
</evidence>
<evidence type="ECO:0000256" key="2">
    <source>
        <dbReference type="ARBA" id="ARBA00023125"/>
    </source>
</evidence>
<dbReference type="Gene3D" id="1.10.357.10">
    <property type="entry name" value="Tetracycline Repressor, domain 2"/>
    <property type="match status" value="1"/>
</dbReference>
<dbReference type="InterPro" id="IPR001647">
    <property type="entry name" value="HTH_TetR"/>
</dbReference>
<accession>A0ABT1X5M0</accession>
<dbReference type="Pfam" id="PF00440">
    <property type="entry name" value="TetR_N"/>
    <property type="match status" value="1"/>
</dbReference>
<dbReference type="PRINTS" id="PR00455">
    <property type="entry name" value="HTHTETR"/>
</dbReference>
<dbReference type="RefSeq" id="WP_257717075.1">
    <property type="nucleotide sequence ID" value="NZ_JANJOU010000012.1"/>
</dbReference>
<dbReference type="InterPro" id="IPR009057">
    <property type="entry name" value="Homeodomain-like_sf"/>
</dbReference>
<dbReference type="PROSITE" id="PS50977">
    <property type="entry name" value="HTH_TETR_2"/>
    <property type="match status" value="1"/>
</dbReference>
<dbReference type="EMBL" id="JANJOU010000012">
    <property type="protein sequence ID" value="MCR0983407.1"/>
    <property type="molecule type" value="Genomic_DNA"/>
</dbReference>
<dbReference type="SUPFAM" id="SSF48498">
    <property type="entry name" value="Tetracyclin repressor-like, C-terminal domain"/>
    <property type="match status" value="1"/>
</dbReference>
<dbReference type="Pfam" id="PF17940">
    <property type="entry name" value="TetR_C_31"/>
    <property type="match status" value="1"/>
</dbReference>
<keyword evidence="3" id="KW-0804">Transcription</keyword>
<feature type="domain" description="HTH tetR-type" evidence="5">
    <location>
        <begin position="10"/>
        <end position="70"/>
    </location>
</feature>
<name>A0ABT1X5M0_9PROT</name>